<evidence type="ECO:0000256" key="1">
    <source>
        <dbReference type="ARBA" id="ARBA00022741"/>
    </source>
</evidence>
<accession>A0ABT2JJY3</accession>
<dbReference type="InterPro" id="IPR027417">
    <property type="entry name" value="P-loop_NTPase"/>
</dbReference>
<dbReference type="Pfam" id="PF13191">
    <property type="entry name" value="AAA_16"/>
    <property type="match status" value="1"/>
</dbReference>
<protein>
    <submittedName>
        <fullName evidence="4">AAA family ATPase</fullName>
    </submittedName>
</protein>
<dbReference type="InterPro" id="IPR011990">
    <property type="entry name" value="TPR-like_helical_dom_sf"/>
</dbReference>
<dbReference type="InterPro" id="IPR003593">
    <property type="entry name" value="AAA+_ATPase"/>
</dbReference>
<keyword evidence="5" id="KW-1185">Reference proteome</keyword>
<evidence type="ECO:0000256" key="2">
    <source>
        <dbReference type="ARBA" id="ARBA00022840"/>
    </source>
</evidence>
<keyword evidence="1" id="KW-0547">Nucleotide-binding</keyword>
<dbReference type="Gene3D" id="3.40.50.300">
    <property type="entry name" value="P-loop containing nucleotide triphosphate hydrolases"/>
    <property type="match status" value="1"/>
</dbReference>
<evidence type="ECO:0000313" key="5">
    <source>
        <dbReference type="Proteomes" id="UP001156441"/>
    </source>
</evidence>
<feature type="domain" description="AAA+ ATPase" evidence="3">
    <location>
        <begin position="27"/>
        <end position="207"/>
    </location>
</feature>
<dbReference type="SMART" id="SM00382">
    <property type="entry name" value="AAA"/>
    <property type="match status" value="1"/>
</dbReference>
<name>A0ABT2JJY3_9PSEU</name>
<comment type="caution">
    <text evidence="4">The sequence shown here is derived from an EMBL/GenBank/DDBJ whole genome shotgun (WGS) entry which is preliminary data.</text>
</comment>
<proteinExistence type="predicted"/>
<dbReference type="SUPFAM" id="SSF48452">
    <property type="entry name" value="TPR-like"/>
    <property type="match status" value="1"/>
</dbReference>
<evidence type="ECO:0000259" key="3">
    <source>
        <dbReference type="SMART" id="SM00382"/>
    </source>
</evidence>
<dbReference type="InterPro" id="IPR041664">
    <property type="entry name" value="AAA_16"/>
</dbReference>
<dbReference type="PANTHER" id="PTHR16305">
    <property type="entry name" value="TESTICULAR SOLUBLE ADENYLYL CYCLASE"/>
    <property type="match status" value="1"/>
</dbReference>
<sequence length="1047" mass="112471">MAVAELIGRDHPAALLHAEIGRVADSHGGMVLVTGEAGIGKTTLVTAAMEAARRAGALVLSGSCWDSAAAPGYWPWVQVVRALRRHATGNEWAAAESAAGSPLAFLLGDAPTTEPAATFQLYDAVASALVAVAQERPVVVVLDDLHWADPESVRLLEFVAQHTWFERVLLVGTYRDVEVEAGGHPLAPLLLPLLARATTITLTGLDEADVGALLSRTTGTEPDRATVAEVHLRTGGNPFFVEQTARLWHRGGTPTAVAPGVRDAVRRRLSLLAPVVSDLLTGASVLGREFHRRVLTAIVGAPTPQVARLLDEAVTARLVVPLGDGLFAFAHDLVRETLYESLDEDERKQRHAAVVRALESSTALAERIFPADLARHAYLAADELAPARVLDHLLAAAKDARRRVAFEEATSHYRRALEFCGRDDPRRARVCLDLGSLLYHFGPSEDAAVVFREAADVALAIDDPEVLARVALTLYGVGDQVAGAKAKADLLRAAHGRLVRGGEVDRSGGRSLDHLAQEVILQLIATARSDNDDEQLGFSLWTMHDQLWGLGNAAERQALTDELVTVARRTGDREMEQWANSLGWVAALEQGQPRYDDRFREFVRLAEVVPAPTMAMAASVDQAIIAGMRGRFAEAEAFLAKGFEDGDEHEHPHFGHIGHHLRWALAALRGDFDTLDELRRAVGESTYPFPELLDGITAALRDDAEEAARCLAVADARTKPVGGSFLPLLFRLRAHVAALTRDPATCERARADLAPYADHWLVSLYGCDVAGPVRLWVATVDAAQARWPAAADGFTSALRSAELLGARPWVIEAKLGLATALRGRGSLADRATAATLVEEATREAAAIGVRHRAGTAAPAPASPPAETTEFRRDGAVWTLAMAGRTVLMPDAKGLRDLHVLLSSPGTEVPATRLLNPEGGEEVVAASRLGGDDVLDATAKAAYRKRLSQLDDEIDAAALSGDDTRAAALDEEREALLTELRSAAGLGGRTRRLGDEAERARKAVTGRIRDTLRKLDDRHPELAAHLREAVSTGATCRYAPAEPAVWRL</sequence>
<dbReference type="Proteomes" id="UP001156441">
    <property type="component" value="Unassembled WGS sequence"/>
</dbReference>
<organism evidence="4 5">
    <name type="scientific">Actinophytocola gossypii</name>
    <dbReference type="NCBI Taxonomy" id="2812003"/>
    <lineage>
        <taxon>Bacteria</taxon>
        <taxon>Bacillati</taxon>
        <taxon>Actinomycetota</taxon>
        <taxon>Actinomycetes</taxon>
        <taxon>Pseudonocardiales</taxon>
        <taxon>Pseudonocardiaceae</taxon>
    </lineage>
</organism>
<reference evidence="4 5" key="1">
    <citation type="submission" date="2021-02" db="EMBL/GenBank/DDBJ databases">
        <title>Actinophytocola xerophila sp. nov., isolated from soil of cotton cropping field.</title>
        <authorList>
            <person name="Huang R."/>
            <person name="Chen X."/>
            <person name="Ge X."/>
            <person name="Liu W."/>
        </authorList>
    </citation>
    <scope>NUCLEOTIDE SEQUENCE [LARGE SCALE GENOMIC DNA]</scope>
    <source>
        <strain evidence="4 5">S1-96</strain>
    </source>
</reference>
<dbReference type="PANTHER" id="PTHR16305:SF35">
    <property type="entry name" value="TRANSCRIPTIONAL ACTIVATOR DOMAIN"/>
    <property type="match status" value="1"/>
</dbReference>
<dbReference type="EMBL" id="JAFFZE010000032">
    <property type="protein sequence ID" value="MCT2588076.1"/>
    <property type="molecule type" value="Genomic_DNA"/>
</dbReference>
<dbReference type="SUPFAM" id="SSF52540">
    <property type="entry name" value="P-loop containing nucleoside triphosphate hydrolases"/>
    <property type="match status" value="1"/>
</dbReference>
<dbReference type="Gene3D" id="1.25.40.10">
    <property type="entry name" value="Tetratricopeptide repeat domain"/>
    <property type="match status" value="1"/>
</dbReference>
<gene>
    <name evidence="4" type="ORF">JT362_33705</name>
</gene>
<keyword evidence="2" id="KW-0067">ATP-binding</keyword>
<evidence type="ECO:0000313" key="4">
    <source>
        <dbReference type="EMBL" id="MCT2588076.1"/>
    </source>
</evidence>
<dbReference type="RefSeq" id="WP_260196010.1">
    <property type="nucleotide sequence ID" value="NZ_JAFFZE010000032.1"/>
</dbReference>